<proteinExistence type="predicted"/>
<evidence type="ECO:0000313" key="1">
    <source>
        <dbReference type="EMBL" id="KAF9441984.1"/>
    </source>
</evidence>
<protein>
    <submittedName>
        <fullName evidence="1">Uncharacterized protein</fullName>
    </submittedName>
</protein>
<feature type="non-terminal residue" evidence="1">
    <location>
        <position position="142"/>
    </location>
</feature>
<feature type="non-terminal residue" evidence="1">
    <location>
        <position position="1"/>
    </location>
</feature>
<reference evidence="1" key="1">
    <citation type="submission" date="2020-11" db="EMBL/GenBank/DDBJ databases">
        <authorList>
            <consortium name="DOE Joint Genome Institute"/>
            <person name="Ahrendt S."/>
            <person name="Riley R."/>
            <person name="Andreopoulos W."/>
            <person name="Labutti K."/>
            <person name="Pangilinan J."/>
            <person name="Ruiz-Duenas F.J."/>
            <person name="Barrasa J.M."/>
            <person name="Sanchez-Garcia M."/>
            <person name="Camarero S."/>
            <person name="Miyauchi S."/>
            <person name="Serrano A."/>
            <person name="Linde D."/>
            <person name="Babiker R."/>
            <person name="Drula E."/>
            <person name="Ayuso-Fernandez I."/>
            <person name="Pacheco R."/>
            <person name="Padilla G."/>
            <person name="Ferreira P."/>
            <person name="Barriuso J."/>
            <person name="Kellner H."/>
            <person name="Castanera R."/>
            <person name="Alfaro M."/>
            <person name="Ramirez L."/>
            <person name="Pisabarro A.G."/>
            <person name="Kuo A."/>
            <person name="Tritt A."/>
            <person name="Lipzen A."/>
            <person name="He G."/>
            <person name="Yan M."/>
            <person name="Ng V."/>
            <person name="Cullen D."/>
            <person name="Martin F."/>
            <person name="Rosso M.-N."/>
            <person name="Henrissat B."/>
            <person name="Hibbett D."/>
            <person name="Martinez A.T."/>
            <person name="Grigoriev I.V."/>
        </authorList>
    </citation>
    <scope>NUCLEOTIDE SEQUENCE</scope>
    <source>
        <strain evidence="1">MF-IS2</strain>
    </source>
</reference>
<sequence>IVADFVSADSGWLCSPGGSESAHVLFRAGKSHDGYFTNDDIIAQVKKAMDILKKYFPHDKHIFVFDNATTHAKQPPTAPAACNMPKGPSKRFRVKVAVIEDGHVKYGTDGKPMKKIVPMGLGTLLDGSTQSFYGHGPPSPPK</sequence>
<dbReference type="Proteomes" id="UP000807342">
    <property type="component" value="Unassembled WGS sequence"/>
</dbReference>
<accession>A0A9P6BXS3</accession>
<evidence type="ECO:0000313" key="2">
    <source>
        <dbReference type="Proteomes" id="UP000807342"/>
    </source>
</evidence>
<keyword evidence="2" id="KW-1185">Reference proteome</keyword>
<dbReference type="AlphaFoldDB" id="A0A9P6BXS3"/>
<organism evidence="1 2">
    <name type="scientific">Macrolepiota fuliginosa MF-IS2</name>
    <dbReference type="NCBI Taxonomy" id="1400762"/>
    <lineage>
        <taxon>Eukaryota</taxon>
        <taxon>Fungi</taxon>
        <taxon>Dikarya</taxon>
        <taxon>Basidiomycota</taxon>
        <taxon>Agaricomycotina</taxon>
        <taxon>Agaricomycetes</taxon>
        <taxon>Agaricomycetidae</taxon>
        <taxon>Agaricales</taxon>
        <taxon>Agaricineae</taxon>
        <taxon>Agaricaceae</taxon>
        <taxon>Macrolepiota</taxon>
    </lineage>
</organism>
<gene>
    <name evidence="1" type="ORF">P691DRAFT_623661</name>
</gene>
<dbReference type="OrthoDB" id="10039611at2759"/>
<name>A0A9P6BXS3_9AGAR</name>
<dbReference type="EMBL" id="MU151730">
    <property type="protein sequence ID" value="KAF9441984.1"/>
    <property type="molecule type" value="Genomic_DNA"/>
</dbReference>
<comment type="caution">
    <text evidence="1">The sequence shown here is derived from an EMBL/GenBank/DDBJ whole genome shotgun (WGS) entry which is preliminary data.</text>
</comment>